<proteinExistence type="predicted"/>
<sequence length="40" mass="4854">MMSYEFLNAKQRFYLKKVFLGSVILNEMKCSEESHIIVYY</sequence>
<organism evidence="1 2">
    <name type="scientific">Chryseobacterium rhizoplanae</name>
    <dbReference type="NCBI Taxonomy" id="1609531"/>
    <lineage>
        <taxon>Bacteria</taxon>
        <taxon>Pseudomonadati</taxon>
        <taxon>Bacteroidota</taxon>
        <taxon>Flavobacteriia</taxon>
        <taxon>Flavobacteriales</taxon>
        <taxon>Weeksellaceae</taxon>
        <taxon>Chryseobacterium group</taxon>
        <taxon>Chryseobacterium</taxon>
    </lineage>
</organism>
<evidence type="ECO:0000313" key="2">
    <source>
        <dbReference type="Proteomes" id="UP000316916"/>
    </source>
</evidence>
<protein>
    <submittedName>
        <fullName evidence="1">Uncharacterized protein</fullName>
    </submittedName>
</protein>
<dbReference type="EMBL" id="FXTC01000012">
    <property type="protein sequence ID" value="SMO92052.1"/>
    <property type="molecule type" value="Genomic_DNA"/>
</dbReference>
<accession>A0A521F791</accession>
<evidence type="ECO:0000313" key="1">
    <source>
        <dbReference type="EMBL" id="SMO92052.1"/>
    </source>
</evidence>
<name>A0A521F791_9FLAO</name>
<dbReference type="Proteomes" id="UP000316916">
    <property type="component" value="Unassembled WGS sequence"/>
</dbReference>
<keyword evidence="2" id="KW-1185">Reference proteome</keyword>
<gene>
    <name evidence="1" type="ORF">SAMN06265171_11260</name>
</gene>
<reference evidence="1 2" key="1">
    <citation type="submission" date="2017-05" db="EMBL/GenBank/DDBJ databases">
        <authorList>
            <person name="Varghese N."/>
            <person name="Submissions S."/>
        </authorList>
    </citation>
    <scope>NUCLEOTIDE SEQUENCE [LARGE SCALE GENOMIC DNA]</scope>
    <source>
        <strain evidence="1 2">DSM 29371</strain>
    </source>
</reference>
<dbReference type="AlphaFoldDB" id="A0A521F791"/>